<dbReference type="SUPFAM" id="SSF55729">
    <property type="entry name" value="Acyl-CoA N-acyltransferases (Nat)"/>
    <property type="match status" value="1"/>
</dbReference>
<dbReference type="CDD" id="cd04301">
    <property type="entry name" value="NAT_SF"/>
    <property type="match status" value="1"/>
</dbReference>
<dbReference type="InterPro" id="IPR016181">
    <property type="entry name" value="Acyl_CoA_acyltransferase"/>
</dbReference>
<dbReference type="AlphaFoldDB" id="A0A286TF23"/>
<sequence>MLFVDSSCSRQGVASLLLGQVERFADAAGIDRLTVHASITARLFFMQCGFRASPTPDSRRRQRSTTADSNRAPLSLGTFGSGLPALAVRLRS</sequence>
<evidence type="ECO:0000256" key="1">
    <source>
        <dbReference type="SAM" id="MobiDB-lite"/>
    </source>
</evidence>
<gene>
    <name evidence="3" type="ORF">BBJK_02692</name>
</gene>
<dbReference type="InterPro" id="IPR000182">
    <property type="entry name" value="GNAT_dom"/>
</dbReference>
<dbReference type="EMBL" id="AP018131">
    <property type="protein sequence ID" value="BBA48817.1"/>
    <property type="molecule type" value="Genomic_DNA"/>
</dbReference>
<evidence type="ECO:0000313" key="4">
    <source>
        <dbReference type="Proteomes" id="UP000262177"/>
    </source>
</evidence>
<evidence type="ECO:0000259" key="2">
    <source>
        <dbReference type="PROSITE" id="PS51186"/>
    </source>
</evidence>
<reference evidence="3 4" key="1">
    <citation type="journal article" date="2017" name="Biosci. Biotechnol. Biochem.">
        <title>Identification and characterization of a sulfoglycosidase from Bifidobacterium bifidum implicated in mucin glycan utilization.</title>
        <authorList>
            <person name="Katoh T."/>
            <person name="Maeshibu T."/>
            <person name="Kikkawa K."/>
            <person name="Gotoh A."/>
            <person name="Tomabechi Y."/>
            <person name="Nakamura M."/>
            <person name="Liao W.-H."/>
            <person name="Yamaguchi M."/>
            <person name="Ashida H."/>
            <person name="Yamamoto K."/>
            <person name="Katayama T."/>
        </authorList>
    </citation>
    <scope>NUCLEOTIDE SEQUENCE [LARGE SCALE GENOMIC DNA]</scope>
    <source>
        <strain evidence="3 4">JCM 7004</strain>
    </source>
</reference>
<accession>A0A286TF23</accession>
<dbReference type="Gene3D" id="3.40.630.30">
    <property type="match status" value="1"/>
</dbReference>
<dbReference type="Proteomes" id="UP000262177">
    <property type="component" value="Chromosome"/>
</dbReference>
<dbReference type="GO" id="GO:0016747">
    <property type="term" value="F:acyltransferase activity, transferring groups other than amino-acyl groups"/>
    <property type="evidence" value="ECO:0007669"/>
    <property type="project" value="InterPro"/>
</dbReference>
<feature type="region of interest" description="Disordered" evidence="1">
    <location>
        <begin position="52"/>
        <end position="80"/>
    </location>
</feature>
<protein>
    <recommendedName>
        <fullName evidence="2">N-acetyltransferase domain-containing protein</fullName>
    </recommendedName>
</protein>
<dbReference type="PROSITE" id="PS51186">
    <property type="entry name" value="GNAT"/>
    <property type="match status" value="1"/>
</dbReference>
<evidence type="ECO:0000313" key="3">
    <source>
        <dbReference type="EMBL" id="BBA48817.1"/>
    </source>
</evidence>
<dbReference type="Pfam" id="PF13673">
    <property type="entry name" value="Acetyltransf_10"/>
    <property type="match status" value="1"/>
</dbReference>
<proteinExistence type="predicted"/>
<name>A0A286TF23_BIFBI</name>
<organism evidence="3 4">
    <name type="scientific">Bifidobacterium bifidum LMG 13195</name>
    <dbReference type="NCBI Taxonomy" id="1207542"/>
    <lineage>
        <taxon>Bacteria</taxon>
        <taxon>Bacillati</taxon>
        <taxon>Actinomycetota</taxon>
        <taxon>Actinomycetes</taxon>
        <taxon>Bifidobacteriales</taxon>
        <taxon>Bifidobacteriaceae</taxon>
        <taxon>Bifidobacterium</taxon>
    </lineage>
</organism>
<feature type="domain" description="N-acetyltransferase" evidence="2">
    <location>
        <begin position="1"/>
        <end position="75"/>
    </location>
</feature>